<dbReference type="Pfam" id="PF00531">
    <property type="entry name" value="Death"/>
    <property type="match status" value="1"/>
</dbReference>
<evidence type="ECO:0000256" key="1">
    <source>
        <dbReference type="SAM" id="MobiDB-lite"/>
    </source>
</evidence>
<organism>
    <name type="scientific">Branchiostoma floridae</name>
    <name type="common">Florida lancelet</name>
    <name type="synonym">Amphioxus</name>
    <dbReference type="NCBI Taxonomy" id="7739"/>
    <lineage>
        <taxon>Eukaryota</taxon>
        <taxon>Metazoa</taxon>
        <taxon>Chordata</taxon>
        <taxon>Cephalochordata</taxon>
        <taxon>Leptocardii</taxon>
        <taxon>Amphioxiformes</taxon>
        <taxon>Branchiostomatidae</taxon>
        <taxon>Branchiostoma</taxon>
    </lineage>
</organism>
<dbReference type="Gene3D" id="1.10.533.10">
    <property type="entry name" value="Death Domain, Fas"/>
    <property type="match status" value="1"/>
</dbReference>
<dbReference type="GO" id="GO:0007165">
    <property type="term" value="P:signal transduction"/>
    <property type="evidence" value="ECO:0007669"/>
    <property type="project" value="InterPro"/>
</dbReference>
<dbReference type="eggNOG" id="ENOG502SEUT">
    <property type="taxonomic scope" value="Eukaryota"/>
</dbReference>
<gene>
    <name evidence="3" type="ORF">BRAFLDRAFT_98244</name>
</gene>
<accession>C3ZC17</accession>
<feature type="domain" description="Death" evidence="2">
    <location>
        <begin position="167"/>
        <end position="241"/>
    </location>
</feature>
<dbReference type="InterPro" id="IPR011029">
    <property type="entry name" value="DEATH-like_dom_sf"/>
</dbReference>
<name>C3ZC17_BRAFL</name>
<feature type="compositionally biased region" description="Low complexity" evidence="1">
    <location>
        <begin position="111"/>
        <end position="130"/>
    </location>
</feature>
<dbReference type="PROSITE" id="PS50017">
    <property type="entry name" value="DEATH_DOMAIN"/>
    <property type="match status" value="1"/>
</dbReference>
<dbReference type="InParanoid" id="C3ZC17"/>
<reference evidence="3" key="1">
    <citation type="journal article" date="2008" name="Nature">
        <title>The amphioxus genome and the evolution of the chordate karyotype.</title>
        <authorList>
            <consortium name="US DOE Joint Genome Institute (JGI-PGF)"/>
            <person name="Putnam N.H."/>
            <person name="Butts T."/>
            <person name="Ferrier D.E.K."/>
            <person name="Furlong R.F."/>
            <person name="Hellsten U."/>
            <person name="Kawashima T."/>
            <person name="Robinson-Rechavi M."/>
            <person name="Shoguchi E."/>
            <person name="Terry A."/>
            <person name="Yu J.-K."/>
            <person name="Benito-Gutierrez E.L."/>
            <person name="Dubchak I."/>
            <person name="Garcia-Fernandez J."/>
            <person name="Gibson-Brown J.J."/>
            <person name="Grigoriev I.V."/>
            <person name="Horton A.C."/>
            <person name="de Jong P.J."/>
            <person name="Jurka J."/>
            <person name="Kapitonov V.V."/>
            <person name="Kohara Y."/>
            <person name="Kuroki Y."/>
            <person name="Lindquist E."/>
            <person name="Lucas S."/>
            <person name="Osoegawa K."/>
            <person name="Pennacchio L.A."/>
            <person name="Salamov A.A."/>
            <person name="Satou Y."/>
            <person name="Sauka-Spengler T."/>
            <person name="Schmutz J."/>
            <person name="Shin-I T."/>
            <person name="Toyoda A."/>
            <person name="Bronner-Fraser M."/>
            <person name="Fujiyama A."/>
            <person name="Holland L.Z."/>
            <person name="Holland P.W.H."/>
            <person name="Satoh N."/>
            <person name="Rokhsar D.S."/>
        </authorList>
    </citation>
    <scope>NUCLEOTIDE SEQUENCE [LARGE SCALE GENOMIC DNA]</scope>
    <source>
        <strain evidence="3">S238N-H82</strain>
        <tissue evidence="3">Testes</tissue>
    </source>
</reference>
<protein>
    <recommendedName>
        <fullName evidence="2">Death domain-containing protein</fullName>
    </recommendedName>
</protein>
<sequence length="241" mass="25729">MDPVEDLSKSGAVAAPVIHYHVYNISQVENVQIGTGNIISKAVHEDGDFVDAPPPLEAPTFSSSVEPGHAQLQVASSASPATRAVTDTNPPPNTQNITPSKPPCTPPNDTSSANINNGSAGNPPSSRPNGFTPATTDNGSSGKPQASPPKLDPSLHIGKMPFRVRHKLTSMLSVKKPDGKDWRLLVEKLGFEPHYVALWDQRQDNPAETLLQSWSVQLEATVGRLHALLLECDMGDIAEIL</sequence>
<feature type="region of interest" description="Disordered" evidence="1">
    <location>
        <begin position="71"/>
        <end position="156"/>
    </location>
</feature>
<dbReference type="SUPFAM" id="SSF47986">
    <property type="entry name" value="DEATH domain"/>
    <property type="match status" value="1"/>
</dbReference>
<dbReference type="EMBL" id="GG666604">
    <property type="protein sequence ID" value="EEN49958.1"/>
    <property type="molecule type" value="Genomic_DNA"/>
</dbReference>
<proteinExistence type="predicted"/>
<evidence type="ECO:0000313" key="3">
    <source>
        <dbReference type="EMBL" id="EEN49958.1"/>
    </source>
</evidence>
<feature type="compositionally biased region" description="Polar residues" evidence="1">
    <location>
        <begin position="132"/>
        <end position="144"/>
    </location>
</feature>
<dbReference type="AlphaFoldDB" id="C3ZC17"/>
<evidence type="ECO:0000259" key="2">
    <source>
        <dbReference type="PROSITE" id="PS50017"/>
    </source>
</evidence>
<dbReference type="InterPro" id="IPR000488">
    <property type="entry name" value="Death_dom"/>
</dbReference>